<accession>A0A178ZMR2</accession>
<keyword evidence="3" id="KW-1185">Reference proteome</keyword>
<dbReference type="AlphaFoldDB" id="A0A178ZMR2"/>
<feature type="region of interest" description="Disordered" evidence="1">
    <location>
        <begin position="147"/>
        <end position="183"/>
    </location>
</feature>
<dbReference type="GeneID" id="30007475"/>
<name>A0A178ZMR2_9EURO</name>
<sequence>MRLISEFFKPHVKSTIPAKRPSPSTEEEPQEVAHSRRDGSDTNTQRAAKKTTDGYTTKAPPSSVPTPKSVRLGSGTPLSVRRRRASYSEDPIAPPSTYKKAPILGADTQEDDTSRNQGKYISFSDLSSSSRAVVRDGELIEILASDSDDEGSLGSLGDFSWRDRDSGSQSIPKSSAPKKETKVKAEHSWKPSFFMANKMFDTQYDFVGIDRIKALSQRAKELRSDISTLTADHFSDEERERNVKRARADVAAATKAAEPVGKPALDKTLLAAVVTGSEEDDGRKVARIMGAINRTEALASDSVFLFFGVNGLNDWHDEDPAEHPFPPDAIPDHLWRDGVNESRLRAYLSGYVSDLAARRLISDDALNWTFGNIVLERQDEARQAYVRCLQNASSSWIRANIRAQDVQTVFQTLGAEPTSLQDSIEIKPRHQLLKEPAQRNPKYLLAVLDLFQHICANMGLPALSSLASIICRLAIDGELTSDGRVSSRIDAILERLLSLPNPAMCAHVADRILSDMGQHLKDAVLQAQLLSHILPSSLTASRIRIRLAQAFLFGVDNRKGSASGTPKISLHTLAEYVSNSPDFNTRLQTSRSVVDYTALRARTHVLDIAISDGGRPAEFPSRSAEQAFNKSVDCLADAINATFVAIGDAGASHMTRTECKGALQALYWRLLYGVRTVSRPSRRLFMDAGRMRDAEEVEFEERSKEFMSRFLGKKLGKLPEKGGEEEV</sequence>
<proteinExistence type="predicted"/>
<feature type="compositionally biased region" description="Basic and acidic residues" evidence="1">
    <location>
        <begin position="31"/>
        <end position="40"/>
    </location>
</feature>
<dbReference type="EMBL" id="LVYI01000003">
    <property type="protein sequence ID" value="OAP61104.1"/>
    <property type="molecule type" value="Genomic_DNA"/>
</dbReference>
<organism evidence="2 3">
    <name type="scientific">Fonsecaea erecta</name>
    <dbReference type="NCBI Taxonomy" id="1367422"/>
    <lineage>
        <taxon>Eukaryota</taxon>
        <taxon>Fungi</taxon>
        <taxon>Dikarya</taxon>
        <taxon>Ascomycota</taxon>
        <taxon>Pezizomycotina</taxon>
        <taxon>Eurotiomycetes</taxon>
        <taxon>Chaetothyriomycetidae</taxon>
        <taxon>Chaetothyriales</taxon>
        <taxon>Herpotrichiellaceae</taxon>
        <taxon>Fonsecaea</taxon>
    </lineage>
</organism>
<dbReference type="Proteomes" id="UP000078343">
    <property type="component" value="Unassembled WGS sequence"/>
</dbReference>
<comment type="caution">
    <text evidence="2">The sequence shown here is derived from an EMBL/GenBank/DDBJ whole genome shotgun (WGS) entry which is preliminary data.</text>
</comment>
<evidence type="ECO:0000313" key="3">
    <source>
        <dbReference type="Proteomes" id="UP000078343"/>
    </source>
</evidence>
<evidence type="ECO:0000256" key="1">
    <source>
        <dbReference type="SAM" id="MobiDB-lite"/>
    </source>
</evidence>
<reference evidence="2 3" key="1">
    <citation type="submission" date="2016-04" db="EMBL/GenBank/DDBJ databases">
        <title>Draft genome of Fonsecaea erecta CBS 125763.</title>
        <authorList>
            <person name="Weiss V.A."/>
            <person name="Vicente V.A."/>
            <person name="Raittz R.T."/>
            <person name="Moreno L.F."/>
            <person name="De Souza E.M."/>
            <person name="Pedrosa F.O."/>
            <person name="Steffens M.B."/>
            <person name="Faoro H."/>
            <person name="Tadra-Sfeir M.Z."/>
            <person name="Najafzadeh M.J."/>
            <person name="Felipe M.S."/>
            <person name="Teixeira M."/>
            <person name="Sun J."/>
            <person name="Xi L."/>
            <person name="Gomes R."/>
            <person name="De Azevedo C.M."/>
            <person name="Salgado C.G."/>
            <person name="Da Silva M.B."/>
            <person name="Nascimento M.F."/>
            <person name="Queiroz-Telles F."/>
            <person name="Attili D.S."/>
            <person name="Gorbushina A."/>
        </authorList>
    </citation>
    <scope>NUCLEOTIDE SEQUENCE [LARGE SCALE GENOMIC DNA]</scope>
    <source>
        <strain evidence="2 3">CBS 125763</strain>
    </source>
</reference>
<dbReference type="OrthoDB" id="5350396at2759"/>
<dbReference type="RefSeq" id="XP_018694471.1">
    <property type="nucleotide sequence ID" value="XM_018834821.1"/>
</dbReference>
<feature type="region of interest" description="Disordered" evidence="1">
    <location>
        <begin position="1"/>
        <end position="116"/>
    </location>
</feature>
<gene>
    <name evidence="2" type="ORF">AYL99_03305</name>
</gene>
<dbReference type="STRING" id="1367422.A0A178ZMR2"/>
<protein>
    <submittedName>
        <fullName evidence="2">Uncharacterized protein</fullName>
    </submittedName>
</protein>
<evidence type="ECO:0000313" key="2">
    <source>
        <dbReference type="EMBL" id="OAP61104.1"/>
    </source>
</evidence>